<protein>
    <submittedName>
        <fullName evidence="1">Uncharacterized protein</fullName>
    </submittedName>
</protein>
<reference evidence="1" key="1">
    <citation type="submission" date="2018-11" db="EMBL/GenBank/DDBJ databases">
        <authorList>
            <consortium name="Genoscope - CEA"/>
            <person name="William W."/>
        </authorList>
    </citation>
    <scope>NUCLEOTIDE SEQUENCE</scope>
</reference>
<proteinExistence type="predicted"/>
<name>A0A3P5YIL9_BRACM</name>
<gene>
    <name evidence="1" type="ORF">BRAA06T26036Z</name>
</gene>
<accession>A0A3P5YIL9</accession>
<evidence type="ECO:0000313" key="1">
    <source>
        <dbReference type="EMBL" id="VDC67496.1"/>
    </source>
</evidence>
<organism evidence="1">
    <name type="scientific">Brassica campestris</name>
    <name type="common">Field mustard</name>
    <dbReference type="NCBI Taxonomy" id="3711"/>
    <lineage>
        <taxon>Eukaryota</taxon>
        <taxon>Viridiplantae</taxon>
        <taxon>Streptophyta</taxon>
        <taxon>Embryophyta</taxon>
        <taxon>Tracheophyta</taxon>
        <taxon>Spermatophyta</taxon>
        <taxon>Magnoliopsida</taxon>
        <taxon>eudicotyledons</taxon>
        <taxon>Gunneridae</taxon>
        <taxon>Pentapetalae</taxon>
        <taxon>rosids</taxon>
        <taxon>malvids</taxon>
        <taxon>Brassicales</taxon>
        <taxon>Brassicaceae</taxon>
        <taxon>Brassiceae</taxon>
        <taxon>Brassica</taxon>
    </lineage>
</organism>
<dbReference type="AlphaFoldDB" id="A0A3P5YIL9"/>
<sequence length="50" mass="5518">MRVQALLLAKRRVLSVSTTSSPVSALAILQPMVRKCSVCRVTILLQKIHT</sequence>
<dbReference type="EMBL" id="LR031569">
    <property type="protein sequence ID" value="VDC67496.1"/>
    <property type="molecule type" value="Genomic_DNA"/>
</dbReference>